<dbReference type="RefSeq" id="YP_009950255.1">
    <property type="nucleotide sequence ID" value="NC_051588.1"/>
</dbReference>
<proteinExistence type="predicted"/>
<dbReference type="SMART" id="SM00507">
    <property type="entry name" value="HNHc"/>
    <property type="match status" value="1"/>
</dbReference>
<gene>
    <name evidence="2" type="primary">105</name>
    <name evidence="2" type="ORF">SEA_AMINAY_105</name>
</gene>
<dbReference type="GO" id="GO:0004519">
    <property type="term" value="F:endonuclease activity"/>
    <property type="evidence" value="ECO:0007669"/>
    <property type="project" value="InterPro"/>
</dbReference>
<dbReference type="Proteomes" id="UP000259472">
    <property type="component" value="Segment"/>
</dbReference>
<evidence type="ECO:0000313" key="2">
    <source>
        <dbReference type="EMBL" id="AXH46941.1"/>
    </source>
</evidence>
<reference evidence="3" key="1">
    <citation type="submission" date="2018-06" db="EMBL/GenBank/DDBJ databases">
        <authorList>
            <person name="Zhirakovskaya E."/>
        </authorList>
    </citation>
    <scope>NUCLEOTIDE SEQUENCE [LARGE SCALE GENOMIC DNA]</scope>
</reference>
<evidence type="ECO:0000259" key="1">
    <source>
        <dbReference type="SMART" id="SM00507"/>
    </source>
</evidence>
<keyword evidence="3" id="KW-1185">Reference proteome</keyword>
<dbReference type="InterPro" id="IPR052892">
    <property type="entry name" value="NA-targeting_endonuclease"/>
</dbReference>
<protein>
    <recommendedName>
        <fullName evidence="1">HNH nuclease domain-containing protein</fullName>
    </recommendedName>
</protein>
<dbReference type="PANTHER" id="PTHR33877:SF2">
    <property type="entry name" value="OS07G0170200 PROTEIN"/>
    <property type="match status" value="1"/>
</dbReference>
<dbReference type="InterPro" id="IPR002711">
    <property type="entry name" value="HNH"/>
</dbReference>
<feature type="domain" description="HNH nuclease" evidence="1">
    <location>
        <begin position="183"/>
        <end position="243"/>
    </location>
</feature>
<accession>A0A345KV89</accession>
<dbReference type="GO" id="GO:0008270">
    <property type="term" value="F:zinc ion binding"/>
    <property type="evidence" value="ECO:0007669"/>
    <property type="project" value="InterPro"/>
</dbReference>
<dbReference type="GeneID" id="60321665"/>
<dbReference type="InterPro" id="IPR003615">
    <property type="entry name" value="HNH_nuc"/>
</dbReference>
<dbReference type="EMBL" id="MH509442">
    <property type="protein sequence ID" value="AXH46941.1"/>
    <property type="molecule type" value="Genomic_DNA"/>
</dbReference>
<dbReference type="KEGG" id="vg:60321665"/>
<sequence length="258" mass="28911">MHRSRGSRPFLLAICRTCRSVARVVKLCNIDTCQRPVLGRGMCPSHYNAWNRAQRRHTIVCAECGQTAQVDRSDRILCGNACRMERARKAAAAANRAAGWAARAARSQLVPYTGPPYVAPVRTVQGKGLWTSGQCRVCGAWFTSQHLDVTCSPECWHQRMAEMTREHKQRRRARKRNAYVAPVNRRKVFEADGYRCHICRRRCDKTKPAPHPRSPTIDHVIPLAAGGTHEPANCRTACFQCNAVKGDRGSGEQFALAF</sequence>
<dbReference type="GO" id="GO:0003676">
    <property type="term" value="F:nucleic acid binding"/>
    <property type="evidence" value="ECO:0007669"/>
    <property type="project" value="InterPro"/>
</dbReference>
<dbReference type="CDD" id="cd00085">
    <property type="entry name" value="HNHc"/>
    <property type="match status" value="1"/>
</dbReference>
<dbReference type="Gene3D" id="1.10.30.50">
    <property type="match status" value="1"/>
</dbReference>
<dbReference type="PANTHER" id="PTHR33877">
    <property type="entry name" value="SLL1193 PROTEIN"/>
    <property type="match status" value="1"/>
</dbReference>
<organism evidence="2 3">
    <name type="scientific">Mycobacterium phage Aminay</name>
    <dbReference type="NCBI Taxonomy" id="2250291"/>
    <lineage>
        <taxon>Viruses</taxon>
        <taxon>Duplodnaviria</taxon>
        <taxon>Heunggongvirae</taxon>
        <taxon>Uroviricota</taxon>
        <taxon>Caudoviricetes</taxon>
        <taxon>Weiservirinae</taxon>
        <taxon>Aminayvirus</taxon>
        <taxon>Aminayvirus aminay</taxon>
    </lineage>
</organism>
<dbReference type="Pfam" id="PF01844">
    <property type="entry name" value="HNH"/>
    <property type="match status" value="1"/>
</dbReference>
<evidence type="ECO:0000313" key="3">
    <source>
        <dbReference type="Proteomes" id="UP000259472"/>
    </source>
</evidence>
<name>A0A345KV89_9CAUD</name>